<keyword evidence="7" id="KW-1185">Reference proteome</keyword>
<evidence type="ECO:0000313" key="7">
    <source>
        <dbReference type="Proteomes" id="UP000191135"/>
    </source>
</evidence>
<dbReference type="SUPFAM" id="SSF158442">
    <property type="entry name" value="DsbB-like"/>
    <property type="match status" value="1"/>
</dbReference>
<dbReference type="RefSeq" id="WP_018064845.1">
    <property type="nucleotide sequence ID" value="NZ_AQWH01000009.1"/>
</dbReference>
<dbReference type="InterPro" id="IPR003752">
    <property type="entry name" value="DiS_bond_form_DsbB/BdbC"/>
</dbReference>
<protein>
    <submittedName>
        <fullName evidence="6">Disulfide bond formation protein DsbB</fullName>
    </submittedName>
</protein>
<dbReference type="InterPro" id="IPR024199">
    <property type="entry name" value="Uncharacterised_DsbB"/>
</dbReference>
<dbReference type="InterPro" id="IPR023380">
    <property type="entry name" value="DsbB-like_sf"/>
</dbReference>
<feature type="transmembrane region" description="Helical" evidence="5">
    <location>
        <begin position="145"/>
        <end position="164"/>
    </location>
</feature>
<gene>
    <name evidence="6" type="ORF">Mame_01001</name>
</gene>
<evidence type="ECO:0000256" key="3">
    <source>
        <dbReference type="ARBA" id="ARBA00022989"/>
    </source>
</evidence>
<dbReference type="KEGG" id="mmed:Mame_01001"/>
<evidence type="ECO:0000256" key="1">
    <source>
        <dbReference type="ARBA" id="ARBA00004141"/>
    </source>
</evidence>
<feature type="transmembrane region" description="Helical" evidence="5">
    <location>
        <begin position="48"/>
        <end position="67"/>
    </location>
</feature>
<accession>A0A1U9YY51</accession>
<evidence type="ECO:0000256" key="2">
    <source>
        <dbReference type="ARBA" id="ARBA00022692"/>
    </source>
</evidence>
<dbReference type="GO" id="GO:0015035">
    <property type="term" value="F:protein-disulfide reductase activity"/>
    <property type="evidence" value="ECO:0007669"/>
    <property type="project" value="InterPro"/>
</dbReference>
<keyword evidence="2 5" id="KW-0812">Transmembrane</keyword>
<dbReference type="STRING" id="1122214.Mame_01001"/>
<name>A0A1U9YY51_9HYPH</name>
<dbReference type="Gene3D" id="1.20.1550.10">
    <property type="entry name" value="DsbB-like"/>
    <property type="match status" value="1"/>
</dbReference>
<dbReference type="GO" id="GO:0006457">
    <property type="term" value="P:protein folding"/>
    <property type="evidence" value="ECO:0007669"/>
    <property type="project" value="InterPro"/>
</dbReference>
<feature type="transmembrane region" description="Helical" evidence="5">
    <location>
        <begin position="74"/>
        <end position="95"/>
    </location>
</feature>
<dbReference type="OrthoDB" id="9808637at2"/>
<keyword evidence="4 5" id="KW-0472">Membrane</keyword>
<comment type="subcellular location">
    <subcellularLocation>
        <location evidence="1">Membrane</location>
        <topology evidence="1">Multi-pass membrane protein</topology>
    </subcellularLocation>
</comment>
<dbReference type="PIRSF" id="PIRSF033913">
    <property type="entry name" value="S-S_format_DsbB"/>
    <property type="match status" value="1"/>
</dbReference>
<dbReference type="AlphaFoldDB" id="A0A1U9YY51"/>
<organism evidence="6 7">
    <name type="scientific">Martelella mediterranea DSM 17316</name>
    <dbReference type="NCBI Taxonomy" id="1122214"/>
    <lineage>
        <taxon>Bacteria</taxon>
        <taxon>Pseudomonadati</taxon>
        <taxon>Pseudomonadota</taxon>
        <taxon>Alphaproteobacteria</taxon>
        <taxon>Hyphomicrobiales</taxon>
        <taxon>Aurantimonadaceae</taxon>
        <taxon>Martelella</taxon>
    </lineage>
</organism>
<keyword evidence="3 5" id="KW-1133">Transmembrane helix</keyword>
<dbReference type="Proteomes" id="UP000191135">
    <property type="component" value="Chromosome"/>
</dbReference>
<reference evidence="6 7" key="1">
    <citation type="submission" date="2017-03" db="EMBL/GenBank/DDBJ databases">
        <title>Foreign affairs: Plasmid Transfer between Roseobacters and Rhizobia.</title>
        <authorList>
            <person name="Bartling P."/>
            <person name="Bunk B."/>
            <person name="Overmann J."/>
            <person name="Brinkmann H."/>
            <person name="Petersen J."/>
        </authorList>
    </citation>
    <scope>NUCLEOTIDE SEQUENCE [LARGE SCALE GENOMIC DNA]</scope>
    <source>
        <strain evidence="6 7">MACL11</strain>
    </source>
</reference>
<dbReference type="eggNOG" id="COG1495">
    <property type="taxonomic scope" value="Bacteria"/>
</dbReference>
<evidence type="ECO:0000256" key="5">
    <source>
        <dbReference type="SAM" id="Phobius"/>
    </source>
</evidence>
<dbReference type="GO" id="GO:0016020">
    <property type="term" value="C:membrane"/>
    <property type="evidence" value="ECO:0007669"/>
    <property type="project" value="UniProtKB-SubCell"/>
</dbReference>
<proteinExistence type="predicted"/>
<evidence type="ECO:0000256" key="4">
    <source>
        <dbReference type="ARBA" id="ARBA00023136"/>
    </source>
</evidence>
<sequence>MTARSYSRIPISLTLSTLAMAVTVGTALGFEHLGGYIPCHLCLLERNPYYIGVPVGILGLLAWRFGLPRLVARLALLVIAGLMVWGMVMGVYHAGVEWHWWAGPSDCSGSMAGVTTNAMDLLGDLNSVTGPKCDEAALRVLGLSFAGWNVVASLAIAAIALWGARGK</sequence>
<dbReference type="Pfam" id="PF02600">
    <property type="entry name" value="DsbB"/>
    <property type="match status" value="1"/>
</dbReference>
<evidence type="ECO:0000313" key="6">
    <source>
        <dbReference type="EMBL" id="AQZ50373.1"/>
    </source>
</evidence>
<dbReference type="EMBL" id="CP020330">
    <property type="protein sequence ID" value="AQZ50373.1"/>
    <property type="molecule type" value="Genomic_DNA"/>
</dbReference>